<gene>
    <name evidence="8" type="ORF">EDC25_11544</name>
</gene>
<dbReference type="RefSeq" id="WP_123522229.1">
    <property type="nucleotide sequence ID" value="NZ_JBHLWF010000012.1"/>
</dbReference>
<dbReference type="PANTHER" id="PTHR11757:SF19">
    <property type="entry name" value="PROLYL ENDOPEPTIDASE-LIKE"/>
    <property type="match status" value="1"/>
</dbReference>
<feature type="domain" description="Peptidase S9 prolyl oligopeptidase catalytic" evidence="6">
    <location>
        <begin position="499"/>
        <end position="714"/>
    </location>
</feature>
<dbReference type="AlphaFoldDB" id="A0A4S3L1W6"/>
<dbReference type="Gene3D" id="3.40.50.1820">
    <property type="entry name" value="alpha/beta hydrolase"/>
    <property type="match status" value="1"/>
</dbReference>
<dbReference type="SUPFAM" id="SSF53474">
    <property type="entry name" value="alpha/beta-Hydrolases"/>
    <property type="match status" value="1"/>
</dbReference>
<sequence length="718" mass="81753">MSLHPAVRTALLSLGLPLLITACQSVNDNAPAAADLPPVAERIDHVVEAPAGSRTDPYYWLRDDSRSNEKVLDYLRAENAWFHRHMERLAPRTEKLYGEIVGRIKQDDSSVPVRHRGYWYYVRFAEGQEYPVYARRRGDMTAPEEILLDGNTLAEGHGFFQIGDYEVSDNGRWLVWAEDTIGRRQYVLRFKDLETGTMLDDRIEGVSADLVWAADDSTLFYIENDPDTLLGKRVKRHRLGTPTSQDVLVYEEPDESYYLAIGRTGDERFLVIHSSSTVSDELRYVAADQPQQPFTVLAARERDFEYDADHIDNRWIIRTNWQAPNFRLMEAADSDIADRGKWRELVGHRDDVYIEEFELFRNHLAIGERSEGLKRVRIRRWDGAREDYIGADEAAYVAEIDVNSEQDSEWLRYSYSSLTTPESIYEVHMDSGERRLLKRAPVLGGFDSDNYVTERTWATAADGEKIPVSLLYRKGFQRDGSAALYQYAYGSYGMSMDPYFSTARLSLVDRGMVFAIAHIRGGEEMGRRWYEAGKLLDKRNTFTDFIAVTDHLVAEGYVARDRVAAMGGSAGGLLIGAVANLAPEKYRVLVAHVPFVDVVTTMLDESIPLTTNEYDEWGNPAEKAYYDYMLSYSPYDNVRATAYPAMLVTTGLWDSQVQYWEPAKWVAKLRATATGAAPLLYKTNMEAGHGGKSGRFQRYRETAEEYAFVLDQLGVAER</sequence>
<dbReference type="Pfam" id="PF00326">
    <property type="entry name" value="Peptidase_S9"/>
    <property type="match status" value="1"/>
</dbReference>
<evidence type="ECO:0000259" key="6">
    <source>
        <dbReference type="Pfam" id="PF00326"/>
    </source>
</evidence>
<evidence type="ECO:0000259" key="7">
    <source>
        <dbReference type="Pfam" id="PF02897"/>
    </source>
</evidence>
<dbReference type="GO" id="GO:0004252">
    <property type="term" value="F:serine-type endopeptidase activity"/>
    <property type="evidence" value="ECO:0007669"/>
    <property type="project" value="InterPro"/>
</dbReference>
<dbReference type="InterPro" id="IPR001375">
    <property type="entry name" value="Peptidase_S9_cat"/>
</dbReference>
<evidence type="ECO:0000256" key="1">
    <source>
        <dbReference type="ARBA" id="ARBA00005228"/>
    </source>
</evidence>
<keyword evidence="3" id="KW-0378">Hydrolase</keyword>
<keyword evidence="5" id="KW-0732">Signal</keyword>
<feature type="domain" description="Peptidase S9A N-terminal" evidence="7">
    <location>
        <begin position="38"/>
        <end position="438"/>
    </location>
</feature>
<evidence type="ECO:0000313" key="9">
    <source>
        <dbReference type="Proteomes" id="UP000294599"/>
    </source>
</evidence>
<feature type="signal peptide" evidence="5">
    <location>
        <begin position="1"/>
        <end position="22"/>
    </location>
</feature>
<dbReference type="PRINTS" id="PR00862">
    <property type="entry name" value="PROLIGOPTASE"/>
</dbReference>
<keyword evidence="9" id="KW-1185">Reference proteome</keyword>
<dbReference type="InterPro" id="IPR029058">
    <property type="entry name" value="AB_hydrolase_fold"/>
</dbReference>
<name>A0A4S3L1W6_9GAMM</name>
<keyword evidence="4" id="KW-0720">Serine protease</keyword>
<evidence type="ECO:0000256" key="2">
    <source>
        <dbReference type="ARBA" id="ARBA00022670"/>
    </source>
</evidence>
<accession>A0A4S3L1W6</accession>
<evidence type="ECO:0000256" key="5">
    <source>
        <dbReference type="SAM" id="SignalP"/>
    </source>
</evidence>
<evidence type="ECO:0000313" key="8">
    <source>
        <dbReference type="EMBL" id="TCS96356.1"/>
    </source>
</evidence>
<dbReference type="Gene3D" id="2.130.10.120">
    <property type="entry name" value="Prolyl oligopeptidase, N-terminal domain"/>
    <property type="match status" value="1"/>
</dbReference>
<dbReference type="GO" id="GO:0006508">
    <property type="term" value="P:proteolysis"/>
    <property type="evidence" value="ECO:0007669"/>
    <property type="project" value="UniProtKB-KW"/>
</dbReference>
<dbReference type="FunFam" id="3.40.50.1820:FF:000005">
    <property type="entry name" value="Prolyl endopeptidase"/>
    <property type="match status" value="1"/>
</dbReference>
<dbReference type="OrthoDB" id="9801421at2"/>
<dbReference type="InterPro" id="IPR051543">
    <property type="entry name" value="Serine_Peptidase_S9A"/>
</dbReference>
<dbReference type="InterPro" id="IPR023302">
    <property type="entry name" value="Pept_S9A_N"/>
</dbReference>
<organism evidence="8 9">
    <name type="scientific">Pseudofulvimonas gallinarii</name>
    <dbReference type="NCBI Taxonomy" id="634155"/>
    <lineage>
        <taxon>Bacteria</taxon>
        <taxon>Pseudomonadati</taxon>
        <taxon>Pseudomonadota</taxon>
        <taxon>Gammaproteobacteria</taxon>
        <taxon>Lysobacterales</taxon>
        <taxon>Rhodanobacteraceae</taxon>
        <taxon>Pseudofulvimonas</taxon>
    </lineage>
</organism>
<dbReference type="Pfam" id="PF02897">
    <property type="entry name" value="Peptidase_S9_N"/>
    <property type="match status" value="1"/>
</dbReference>
<keyword evidence="2" id="KW-0645">Protease</keyword>
<dbReference type="SUPFAM" id="SSF50993">
    <property type="entry name" value="Peptidase/esterase 'gauge' domain"/>
    <property type="match status" value="1"/>
</dbReference>
<comment type="caution">
    <text evidence="8">The sequence shown here is derived from an EMBL/GenBank/DDBJ whole genome shotgun (WGS) entry which is preliminary data.</text>
</comment>
<comment type="similarity">
    <text evidence="1">Belongs to the peptidase S9A family.</text>
</comment>
<dbReference type="Proteomes" id="UP000294599">
    <property type="component" value="Unassembled WGS sequence"/>
</dbReference>
<evidence type="ECO:0000256" key="4">
    <source>
        <dbReference type="ARBA" id="ARBA00022825"/>
    </source>
</evidence>
<feature type="chain" id="PRO_5030100357" evidence="5">
    <location>
        <begin position="23"/>
        <end position="718"/>
    </location>
</feature>
<reference evidence="8 9" key="1">
    <citation type="submission" date="2019-03" db="EMBL/GenBank/DDBJ databases">
        <title>Genomic Encyclopedia of Type Strains, Phase IV (KMG-IV): sequencing the most valuable type-strain genomes for metagenomic binning, comparative biology and taxonomic classification.</title>
        <authorList>
            <person name="Goeker M."/>
        </authorList>
    </citation>
    <scope>NUCLEOTIDE SEQUENCE [LARGE SCALE GENOMIC DNA]</scope>
    <source>
        <strain evidence="8 9">DSM 21944</strain>
    </source>
</reference>
<dbReference type="InterPro" id="IPR002470">
    <property type="entry name" value="Peptidase_S9A"/>
</dbReference>
<dbReference type="PANTHER" id="PTHR11757">
    <property type="entry name" value="PROTEASE FAMILY S9A OLIGOPEPTIDASE"/>
    <property type="match status" value="1"/>
</dbReference>
<dbReference type="EMBL" id="SMAF01000015">
    <property type="protein sequence ID" value="TCS96356.1"/>
    <property type="molecule type" value="Genomic_DNA"/>
</dbReference>
<evidence type="ECO:0000256" key="3">
    <source>
        <dbReference type="ARBA" id="ARBA00022801"/>
    </source>
</evidence>
<protein>
    <submittedName>
        <fullName evidence="8">Oligopeptidase B</fullName>
    </submittedName>
</protein>
<proteinExistence type="inferred from homology"/>